<dbReference type="PANTHER" id="PTHR30406:SF1">
    <property type="entry name" value="SULFATE TRANSPORT SYSTEM PERMEASE PROTEIN CYSW"/>
    <property type="match status" value="1"/>
</dbReference>
<feature type="transmembrane region" description="Helical" evidence="9">
    <location>
        <begin position="48"/>
        <end position="74"/>
    </location>
</feature>
<keyword evidence="7 9" id="KW-0472">Membrane</keyword>
<dbReference type="RefSeq" id="WP_085852670.1">
    <property type="nucleotide sequence ID" value="NZ_FOPF01000001.1"/>
</dbReference>
<dbReference type="Pfam" id="PF00528">
    <property type="entry name" value="BPD_transp_1"/>
    <property type="match status" value="1"/>
</dbReference>
<dbReference type="AlphaFoldDB" id="A0A1Y5RKR8"/>
<dbReference type="CDD" id="cd06261">
    <property type="entry name" value="TM_PBP2"/>
    <property type="match status" value="1"/>
</dbReference>
<keyword evidence="5 9" id="KW-1133">Transmembrane helix</keyword>
<feature type="transmembrane region" description="Helical" evidence="9">
    <location>
        <begin position="86"/>
        <end position="112"/>
    </location>
</feature>
<dbReference type="NCBIfam" id="TIGR00969">
    <property type="entry name" value="3a0106s02"/>
    <property type="match status" value="1"/>
</dbReference>
<keyword evidence="4 9" id="KW-0812">Transmembrane</keyword>
<evidence type="ECO:0000256" key="7">
    <source>
        <dbReference type="ARBA" id="ARBA00023136"/>
    </source>
</evidence>
<dbReference type="SUPFAM" id="SSF161098">
    <property type="entry name" value="MetI-like"/>
    <property type="match status" value="1"/>
</dbReference>
<reference evidence="11 12" key="1">
    <citation type="submission" date="2017-03" db="EMBL/GenBank/DDBJ databases">
        <authorList>
            <person name="Afonso C.L."/>
            <person name="Miller P.J."/>
            <person name="Scott M.A."/>
            <person name="Spackman E."/>
            <person name="Goraichik I."/>
            <person name="Dimitrov K.M."/>
            <person name="Suarez D.L."/>
            <person name="Swayne D.E."/>
        </authorList>
    </citation>
    <scope>NUCLEOTIDE SEQUENCE [LARGE SCALE GENOMIC DNA]</scope>
    <source>
        <strain evidence="11 12">CECT 7066</strain>
    </source>
</reference>
<comment type="subcellular location">
    <subcellularLocation>
        <location evidence="1">Cell membrane</location>
        <topology evidence="1">Multi-pass membrane protein</topology>
    </subcellularLocation>
</comment>
<dbReference type="STRING" id="315423.SAMN04488020_101663"/>
<feature type="domain" description="ABC transmembrane type-1" evidence="10">
    <location>
        <begin position="50"/>
        <end position="257"/>
    </location>
</feature>
<evidence type="ECO:0000259" key="10">
    <source>
        <dbReference type="PROSITE" id="PS50928"/>
    </source>
</evidence>
<evidence type="ECO:0000256" key="5">
    <source>
        <dbReference type="ARBA" id="ARBA00022989"/>
    </source>
</evidence>
<evidence type="ECO:0000256" key="1">
    <source>
        <dbReference type="ARBA" id="ARBA00004651"/>
    </source>
</evidence>
<dbReference type="NCBIfam" id="TIGR02140">
    <property type="entry name" value="permease_CysW"/>
    <property type="match status" value="1"/>
</dbReference>
<dbReference type="Gene3D" id="1.10.3720.10">
    <property type="entry name" value="MetI-like"/>
    <property type="match status" value="1"/>
</dbReference>
<evidence type="ECO:0000256" key="6">
    <source>
        <dbReference type="ARBA" id="ARBA00023032"/>
    </source>
</evidence>
<comment type="subunit">
    <text evidence="2">The complex is composed of two ATP-binding proteins (CysA), two transmembrane proteins (CysT and CysW) and a solute-binding protein (CysP).</text>
</comment>
<dbReference type="EMBL" id="FWFV01000001">
    <property type="protein sequence ID" value="SLN19809.1"/>
    <property type="molecule type" value="Genomic_DNA"/>
</dbReference>
<accession>A0A1Y5RKR8</accession>
<dbReference type="GO" id="GO:0005886">
    <property type="term" value="C:plasma membrane"/>
    <property type="evidence" value="ECO:0007669"/>
    <property type="project" value="UniProtKB-SubCell"/>
</dbReference>
<dbReference type="InterPro" id="IPR035906">
    <property type="entry name" value="MetI-like_sf"/>
</dbReference>
<dbReference type="OrthoDB" id="9774448at2"/>
<proteinExistence type="predicted"/>
<protein>
    <submittedName>
        <fullName evidence="11">Sulfate transport system permease protein CysW</fullName>
    </submittedName>
</protein>
<keyword evidence="6" id="KW-0764">Sulfate transport</keyword>
<dbReference type="PANTHER" id="PTHR30406">
    <property type="entry name" value="SULFATE TRANSPORT SYSTEM PERMEASE PROTEIN"/>
    <property type="match status" value="1"/>
</dbReference>
<dbReference type="InterPro" id="IPR011866">
    <property type="entry name" value="CysW_permease"/>
</dbReference>
<keyword evidence="3" id="KW-0813">Transport</keyword>
<organism evidence="11 12">
    <name type="scientific">Palleronia marisminoris</name>
    <dbReference type="NCBI Taxonomy" id="315423"/>
    <lineage>
        <taxon>Bacteria</taxon>
        <taxon>Pseudomonadati</taxon>
        <taxon>Pseudomonadota</taxon>
        <taxon>Alphaproteobacteria</taxon>
        <taxon>Rhodobacterales</taxon>
        <taxon>Roseobacteraceae</taxon>
        <taxon>Palleronia</taxon>
    </lineage>
</organism>
<dbReference type="GO" id="GO:0015419">
    <property type="term" value="F:ABC-type sulfate transporter activity"/>
    <property type="evidence" value="ECO:0007669"/>
    <property type="project" value="InterPro"/>
</dbReference>
<dbReference type="Proteomes" id="UP000193870">
    <property type="component" value="Unassembled WGS sequence"/>
</dbReference>
<feature type="transmembrane region" description="Helical" evidence="9">
    <location>
        <begin position="124"/>
        <end position="146"/>
    </location>
</feature>
<evidence type="ECO:0000256" key="3">
    <source>
        <dbReference type="ARBA" id="ARBA00022448"/>
    </source>
</evidence>
<keyword evidence="12" id="KW-1185">Reference proteome</keyword>
<dbReference type="InterPro" id="IPR005667">
    <property type="entry name" value="Sulph_transpt2"/>
</dbReference>
<evidence type="ECO:0000256" key="8">
    <source>
        <dbReference type="ARBA" id="ARBA00025323"/>
    </source>
</evidence>
<dbReference type="InterPro" id="IPR000515">
    <property type="entry name" value="MetI-like"/>
</dbReference>
<feature type="transmembrane region" description="Helical" evidence="9">
    <location>
        <begin position="232"/>
        <end position="252"/>
    </location>
</feature>
<sequence>MRRTVLIALAILFAAIVIVLPVAAIFTRAFAEGLSVWAAAVTEPETVAAIRLTILTALIVLPVNIVFGLCAAWAIARYRFPGRRALLVLIEVPFAISPIVAGLCFLLIYGAYGPVGAALQPYGIQLMFNLIGIVLVSLFVTCPFVVREVLPVLSVTGEDEERAALTLGANGWQIFRFVTFPNITWALVYGAILATARAIGEFGAVSVVSGAIRGQTMTLPLQIELLYNDYNTTGAFAAATVLALLALLTLVLRGIISYFHPARGATA</sequence>
<dbReference type="PROSITE" id="PS50928">
    <property type="entry name" value="ABC_TM1"/>
    <property type="match status" value="1"/>
</dbReference>
<name>A0A1Y5RKR8_9RHOB</name>
<evidence type="ECO:0000256" key="9">
    <source>
        <dbReference type="SAM" id="Phobius"/>
    </source>
</evidence>
<evidence type="ECO:0000313" key="12">
    <source>
        <dbReference type="Proteomes" id="UP000193870"/>
    </source>
</evidence>
<evidence type="ECO:0000256" key="4">
    <source>
        <dbReference type="ARBA" id="ARBA00022692"/>
    </source>
</evidence>
<evidence type="ECO:0000313" key="11">
    <source>
        <dbReference type="EMBL" id="SLN19809.1"/>
    </source>
</evidence>
<evidence type="ECO:0000256" key="2">
    <source>
        <dbReference type="ARBA" id="ARBA00011779"/>
    </source>
</evidence>
<comment type="function">
    <text evidence="8">Part of the ABC transporter complex CysAWTP (TC 3.A.1.6.1) involved in sulfate/thiosulfate import. Probably responsible for the translocation of the substrate across the membrane.</text>
</comment>
<gene>
    <name evidence="11" type="primary">cysW_1</name>
    <name evidence="11" type="ORF">PAM7066_00665</name>
</gene>